<proteinExistence type="predicted"/>
<feature type="region of interest" description="Disordered" evidence="1">
    <location>
        <begin position="415"/>
        <end position="452"/>
    </location>
</feature>
<sequence length="632" mass="69182">MTNPSNLTRVHRSVSRATALDLRVHTRTLSCIRKKKLFIKMDSNKSDPKNHDGARNSSDNEDEEKIAQPPPAPPLIIDEDSRVVAVIRNRILPPREGQPEPVLLSTIEPLPNGGVPVRIANDIINGKYDDVQLSSSPTEEAAANPVVDPDQDAAASAAVVTVKQKPDKPVDQLSEEAAANSVIDPDQGAAAAVAVKQEADDPVDQLTEDATKNLSFESISSTDSESDSESDELPPSPPLPRGSRPPPSPSSGATSVSNRLFDFPYPFVRSGRFTNLADAPRVMQNDTERALREWESPTSNGNINGSPADECRSVSAWQFRQRRPGNIAKTPPPIIDSEDSDDDDDAQEKLWPLLSTQVPQFNEQIGRTMPRKTSSTKTPIVPKSPPLLMRSYADQTRIGTPPMDLRKCRSPLQTRLQDHKQVAGTPRPIDLRTTSRTPPLPPQQQQLLFGMGPRRSPGVLRTRINAAVTPQRRHSQPSTAAPPLYAGQPPRRSSVPVRHPATNGTCNGNGSGVAGLAEGGWAARHACENEDCHSFWQHLQECGLRLPPGWYVMQHEDARGRPYAYVVQLDVGANDMVPNLARSIMIDQHGRIQYFMYGAPVDASDNSLPEELHDLAALNEIVDAFADMNHEF</sequence>
<feature type="compositionally biased region" description="Low complexity" evidence="1">
    <location>
        <begin position="489"/>
        <end position="498"/>
    </location>
</feature>
<gene>
    <name evidence="2" type="ORF">TKK_004056</name>
</gene>
<keyword evidence="3" id="KW-1185">Reference proteome</keyword>
<feature type="region of interest" description="Disordered" evidence="1">
    <location>
        <begin position="42"/>
        <end position="77"/>
    </location>
</feature>
<name>A0ABD2XBN0_9HYME</name>
<feature type="compositionally biased region" description="Polar residues" evidence="1">
    <location>
        <begin position="296"/>
        <end position="305"/>
    </location>
</feature>
<dbReference type="Proteomes" id="UP001627154">
    <property type="component" value="Unassembled WGS sequence"/>
</dbReference>
<feature type="region of interest" description="Disordered" evidence="1">
    <location>
        <begin position="209"/>
        <end position="258"/>
    </location>
</feature>
<evidence type="ECO:0000256" key="1">
    <source>
        <dbReference type="SAM" id="MobiDB-lite"/>
    </source>
</evidence>
<protein>
    <submittedName>
        <fullName evidence="2">Uncharacterized protein</fullName>
    </submittedName>
</protein>
<feature type="region of interest" description="Disordered" evidence="1">
    <location>
        <begin position="163"/>
        <end position="185"/>
    </location>
</feature>
<evidence type="ECO:0000313" key="2">
    <source>
        <dbReference type="EMBL" id="KAL3402891.1"/>
    </source>
</evidence>
<dbReference type="AlphaFoldDB" id="A0ABD2XBN0"/>
<organism evidence="2 3">
    <name type="scientific">Trichogramma kaykai</name>
    <dbReference type="NCBI Taxonomy" id="54128"/>
    <lineage>
        <taxon>Eukaryota</taxon>
        <taxon>Metazoa</taxon>
        <taxon>Ecdysozoa</taxon>
        <taxon>Arthropoda</taxon>
        <taxon>Hexapoda</taxon>
        <taxon>Insecta</taxon>
        <taxon>Pterygota</taxon>
        <taxon>Neoptera</taxon>
        <taxon>Endopterygota</taxon>
        <taxon>Hymenoptera</taxon>
        <taxon>Apocrita</taxon>
        <taxon>Proctotrupomorpha</taxon>
        <taxon>Chalcidoidea</taxon>
        <taxon>Trichogrammatidae</taxon>
        <taxon>Trichogramma</taxon>
    </lineage>
</organism>
<accession>A0ABD2XBN0</accession>
<reference evidence="2 3" key="1">
    <citation type="journal article" date="2024" name="bioRxiv">
        <title>A reference genome for Trichogramma kaykai: A tiny desert-dwelling parasitoid wasp with competing sex-ratio distorters.</title>
        <authorList>
            <person name="Culotta J."/>
            <person name="Lindsey A.R."/>
        </authorList>
    </citation>
    <scope>NUCLEOTIDE SEQUENCE [LARGE SCALE GENOMIC DNA]</scope>
    <source>
        <strain evidence="2 3">KSX58</strain>
    </source>
</reference>
<feature type="compositionally biased region" description="Pro residues" evidence="1">
    <location>
        <begin position="234"/>
        <end position="249"/>
    </location>
</feature>
<evidence type="ECO:0000313" key="3">
    <source>
        <dbReference type="Proteomes" id="UP001627154"/>
    </source>
</evidence>
<dbReference type="EMBL" id="JBJJXI010000032">
    <property type="protein sequence ID" value="KAL3402891.1"/>
    <property type="molecule type" value="Genomic_DNA"/>
</dbReference>
<feature type="region of interest" description="Disordered" evidence="1">
    <location>
        <begin position="289"/>
        <end position="345"/>
    </location>
</feature>
<feature type="region of interest" description="Disordered" evidence="1">
    <location>
        <begin position="468"/>
        <end position="511"/>
    </location>
</feature>
<feature type="compositionally biased region" description="Acidic residues" evidence="1">
    <location>
        <begin position="336"/>
        <end position="345"/>
    </location>
</feature>
<comment type="caution">
    <text evidence="2">The sequence shown here is derived from an EMBL/GenBank/DDBJ whole genome shotgun (WGS) entry which is preliminary data.</text>
</comment>
<feature type="compositionally biased region" description="Basic and acidic residues" evidence="1">
    <location>
        <begin position="42"/>
        <end position="54"/>
    </location>
</feature>